<dbReference type="InterPro" id="IPR007135">
    <property type="entry name" value="Atg3/Atg10"/>
</dbReference>
<sequence>MSATFTRSQFETACKAYIRVHNASGQTSATAFRPDGWTWSDHNSTIARPGFMHRSALLPLNPVRSLEIGSEEDVSGVSSPIDESVVAANTPILIASEQHVVYSPTFQVPTFYFTMYNSSGAPLTLDQILISPLFHPHSLANAEATSFALTEPGSSFPLLSQGDHPVLGTPSWYLHPCHTAEAVVELMAESPRGDESEERTLVRWMETWFMVLGQVVNLRYRS</sequence>
<comment type="similarity">
    <text evidence="1">Belongs to the ATG10 family.</text>
</comment>
<dbReference type="RefSeq" id="XP_012184153.1">
    <property type="nucleotide sequence ID" value="XM_012328763.1"/>
</dbReference>
<evidence type="ECO:0000256" key="5">
    <source>
        <dbReference type="ARBA" id="ARBA00022927"/>
    </source>
</evidence>
<evidence type="ECO:0000256" key="3">
    <source>
        <dbReference type="ARBA" id="ARBA00022679"/>
    </source>
</evidence>
<dbReference type="HOGENOM" id="CLU_072332_2_0_1"/>
<evidence type="ECO:0000256" key="4">
    <source>
        <dbReference type="ARBA" id="ARBA00022786"/>
    </source>
</evidence>
<keyword evidence="9" id="KW-1185">Reference proteome</keyword>
<dbReference type="OrthoDB" id="4089664at2759"/>
<accession>J4GU97</accession>
<dbReference type="AlphaFoldDB" id="J4GU97"/>
<reference evidence="8 9" key="1">
    <citation type="journal article" date="2012" name="Appl. Environ. Microbiol.">
        <title>Short-read sequencing for genomic analysis of the brown rot fungus Fibroporia radiculosa.</title>
        <authorList>
            <person name="Tang J.D."/>
            <person name="Perkins A.D."/>
            <person name="Sonstegard T.S."/>
            <person name="Schroeder S.G."/>
            <person name="Burgess S.C."/>
            <person name="Diehl S.V."/>
        </authorList>
    </citation>
    <scope>NUCLEOTIDE SEQUENCE [LARGE SCALE GENOMIC DNA]</scope>
    <source>
        <strain evidence="8 9">TFFH 294</strain>
    </source>
</reference>
<evidence type="ECO:0000313" key="8">
    <source>
        <dbReference type="EMBL" id="CCM04870.1"/>
    </source>
</evidence>
<dbReference type="STRING" id="599839.J4GU97"/>
<dbReference type="Pfam" id="PF03987">
    <property type="entry name" value="Autophagy_act_C"/>
    <property type="match status" value="1"/>
</dbReference>
<dbReference type="Gene3D" id="3.30.1460.50">
    <property type="match status" value="1"/>
</dbReference>
<dbReference type="GO" id="GO:0005829">
    <property type="term" value="C:cytosol"/>
    <property type="evidence" value="ECO:0007669"/>
    <property type="project" value="TreeGrafter"/>
</dbReference>
<dbReference type="EMBL" id="HE797170">
    <property type="protein sequence ID" value="CCM04870.1"/>
    <property type="molecule type" value="Genomic_DNA"/>
</dbReference>
<keyword evidence="3" id="KW-0808">Transferase</keyword>
<dbReference type="GO" id="GO:0061651">
    <property type="term" value="F:Atg12 conjugating enzyme activity"/>
    <property type="evidence" value="ECO:0007669"/>
    <property type="project" value="TreeGrafter"/>
</dbReference>
<evidence type="ECO:0000256" key="7">
    <source>
        <dbReference type="ARBA" id="ARBA00029833"/>
    </source>
</evidence>
<organism evidence="8 9">
    <name type="scientific">Fibroporia radiculosa</name>
    <dbReference type="NCBI Taxonomy" id="599839"/>
    <lineage>
        <taxon>Eukaryota</taxon>
        <taxon>Fungi</taxon>
        <taxon>Dikarya</taxon>
        <taxon>Basidiomycota</taxon>
        <taxon>Agaricomycotina</taxon>
        <taxon>Agaricomycetes</taxon>
        <taxon>Polyporales</taxon>
        <taxon>Fibroporiaceae</taxon>
        <taxon>Fibroporia</taxon>
    </lineage>
</organism>
<dbReference type="PANTHER" id="PTHR14957:SF1">
    <property type="entry name" value="UBIQUITIN-LIKE-CONJUGATING ENZYME ATG10"/>
    <property type="match status" value="1"/>
</dbReference>
<evidence type="ECO:0000256" key="1">
    <source>
        <dbReference type="ARBA" id="ARBA00005696"/>
    </source>
</evidence>
<gene>
    <name evidence="8" type="ORF">FIBRA_07063</name>
</gene>
<dbReference type="Proteomes" id="UP000006352">
    <property type="component" value="Unassembled WGS sequence"/>
</dbReference>
<keyword evidence="5" id="KW-0813">Transport</keyword>
<protein>
    <recommendedName>
        <fullName evidence="2">Ubiquitin-like-conjugating enzyme ATG10</fullName>
    </recommendedName>
    <alternativeName>
        <fullName evidence="7">Autophagy-related protein 10</fullName>
    </alternativeName>
</protein>
<keyword evidence="4" id="KW-0833">Ubl conjugation pathway</keyword>
<keyword evidence="5" id="KW-0653">Protein transport</keyword>
<dbReference type="GeneID" id="24099781"/>
<dbReference type="InParanoid" id="J4GU97"/>
<name>J4GU97_9APHY</name>
<dbReference type="GO" id="GO:0032446">
    <property type="term" value="P:protein modification by small protein conjugation"/>
    <property type="evidence" value="ECO:0007669"/>
    <property type="project" value="TreeGrafter"/>
</dbReference>
<dbReference type="GO" id="GO:0000045">
    <property type="term" value="P:autophagosome assembly"/>
    <property type="evidence" value="ECO:0007669"/>
    <property type="project" value="TreeGrafter"/>
</dbReference>
<dbReference type="GO" id="GO:0000422">
    <property type="term" value="P:autophagy of mitochondrion"/>
    <property type="evidence" value="ECO:0007669"/>
    <property type="project" value="TreeGrafter"/>
</dbReference>
<proteinExistence type="inferred from homology"/>
<evidence type="ECO:0000256" key="2">
    <source>
        <dbReference type="ARBA" id="ARBA00021099"/>
    </source>
</evidence>
<dbReference type="PANTHER" id="PTHR14957">
    <property type="entry name" value="UBIQUITIN-LIKE-CONJUGATING ENZYME ATG10"/>
    <property type="match status" value="1"/>
</dbReference>
<dbReference type="GO" id="GO:0015031">
    <property type="term" value="P:protein transport"/>
    <property type="evidence" value="ECO:0007669"/>
    <property type="project" value="UniProtKB-KW"/>
</dbReference>
<evidence type="ECO:0000313" key="9">
    <source>
        <dbReference type="Proteomes" id="UP000006352"/>
    </source>
</evidence>
<keyword evidence="6" id="KW-0072">Autophagy</keyword>
<evidence type="ECO:0000256" key="6">
    <source>
        <dbReference type="ARBA" id="ARBA00023006"/>
    </source>
</evidence>